<keyword evidence="1" id="KW-0812">Transmembrane</keyword>
<dbReference type="AlphaFoldDB" id="A0A165WJK7"/>
<dbReference type="EMBL" id="KV428718">
    <property type="protein sequence ID" value="KZT31231.1"/>
    <property type="molecule type" value="Genomic_DNA"/>
</dbReference>
<evidence type="ECO:0000256" key="1">
    <source>
        <dbReference type="SAM" id="Phobius"/>
    </source>
</evidence>
<reference evidence="2 3" key="1">
    <citation type="journal article" date="2016" name="Mol. Biol. Evol.">
        <title>Comparative Genomics of Early-Diverging Mushroom-Forming Fungi Provides Insights into the Origins of Lignocellulose Decay Capabilities.</title>
        <authorList>
            <person name="Nagy L.G."/>
            <person name="Riley R."/>
            <person name="Tritt A."/>
            <person name="Adam C."/>
            <person name="Daum C."/>
            <person name="Floudas D."/>
            <person name="Sun H."/>
            <person name="Yadav J.S."/>
            <person name="Pangilinan J."/>
            <person name="Larsson K.H."/>
            <person name="Matsuura K."/>
            <person name="Barry K."/>
            <person name="Labutti K."/>
            <person name="Kuo R."/>
            <person name="Ohm R.A."/>
            <person name="Bhattacharya S.S."/>
            <person name="Shirouzu T."/>
            <person name="Yoshinaga Y."/>
            <person name="Martin F.M."/>
            <person name="Grigoriev I.V."/>
            <person name="Hibbett D.S."/>
        </authorList>
    </citation>
    <scope>NUCLEOTIDE SEQUENCE [LARGE SCALE GENOMIC DNA]</scope>
    <source>
        <strain evidence="2 3">HHB10207 ss-3</strain>
    </source>
</reference>
<keyword evidence="1" id="KW-1133">Transmembrane helix</keyword>
<accession>A0A165WJK7</accession>
<organism evidence="2 3">
    <name type="scientific">Sistotremastrum suecicum HHB10207 ss-3</name>
    <dbReference type="NCBI Taxonomy" id="1314776"/>
    <lineage>
        <taxon>Eukaryota</taxon>
        <taxon>Fungi</taxon>
        <taxon>Dikarya</taxon>
        <taxon>Basidiomycota</taxon>
        <taxon>Agaricomycotina</taxon>
        <taxon>Agaricomycetes</taxon>
        <taxon>Sistotremastrales</taxon>
        <taxon>Sistotremastraceae</taxon>
        <taxon>Sistotremastrum</taxon>
    </lineage>
</organism>
<evidence type="ECO:0000313" key="3">
    <source>
        <dbReference type="Proteomes" id="UP000076798"/>
    </source>
</evidence>
<gene>
    <name evidence="2" type="ORF">SISSUDRAFT_1067943</name>
</gene>
<keyword evidence="3" id="KW-1185">Reference proteome</keyword>
<keyword evidence="1" id="KW-0472">Membrane</keyword>
<name>A0A165WJK7_9AGAM</name>
<dbReference type="Proteomes" id="UP000076798">
    <property type="component" value="Unassembled WGS sequence"/>
</dbReference>
<protein>
    <submittedName>
        <fullName evidence="2">Uncharacterized protein</fullName>
    </submittedName>
</protein>
<feature type="transmembrane region" description="Helical" evidence="1">
    <location>
        <begin position="25"/>
        <end position="47"/>
    </location>
</feature>
<sequence>MSNTPLPTYIINPVEPAWIDKDAKVVAIGYGVVMTIFVIGTVLVMIWRKMSFRRDERRRNAHDIALTHVRMEPTLPVTVSQVSVNEANISEVELAVHEENTTT</sequence>
<proteinExistence type="predicted"/>
<evidence type="ECO:0000313" key="2">
    <source>
        <dbReference type="EMBL" id="KZT31231.1"/>
    </source>
</evidence>